<keyword evidence="4" id="KW-0997">Cell inner membrane</keyword>
<dbReference type="NCBIfam" id="TIGR01939">
    <property type="entry name" value="nqrD"/>
    <property type="match status" value="1"/>
</dbReference>
<keyword evidence="3 14" id="KW-1003">Cell membrane</keyword>
<evidence type="ECO:0000256" key="5">
    <source>
        <dbReference type="ARBA" id="ARBA00022692"/>
    </source>
</evidence>
<dbReference type="GO" id="GO:0005886">
    <property type="term" value="C:plasma membrane"/>
    <property type="evidence" value="ECO:0007669"/>
    <property type="project" value="UniProtKB-SubCell"/>
</dbReference>
<evidence type="ECO:0000256" key="11">
    <source>
        <dbReference type="ARBA" id="ARBA00023075"/>
    </source>
</evidence>
<comment type="function">
    <text evidence="14">NQR complex catalyzes the reduction of ubiquinone-1 to ubiquinol by two successive reactions, coupled with the transport of Na(+) ions from the cytoplasm to the periplasm. NqrA to NqrE are probably involved in the second step, the conversion of ubisemiquinone to ubiquinol.</text>
</comment>
<keyword evidence="12 14" id="KW-0472">Membrane</keyword>
<dbReference type="RefSeq" id="WP_162446061.1">
    <property type="nucleotide sequence ID" value="NZ_CP048222.1"/>
</dbReference>
<dbReference type="PANTHER" id="PTHR30586">
    <property type="entry name" value="ELECTRON TRANSPORT COMPLEX PROTEIN RNFE"/>
    <property type="match status" value="1"/>
</dbReference>
<name>A0A6C0GPT5_9BACT</name>
<evidence type="ECO:0000256" key="1">
    <source>
        <dbReference type="ARBA" id="ARBA00004127"/>
    </source>
</evidence>
<evidence type="ECO:0000256" key="14">
    <source>
        <dbReference type="HAMAP-Rule" id="MF_00428"/>
    </source>
</evidence>
<dbReference type="InterPro" id="IPR011292">
    <property type="entry name" value="NqrD"/>
</dbReference>
<dbReference type="PIRSF" id="PIRSF006102">
    <property type="entry name" value="NQR_DE"/>
    <property type="match status" value="1"/>
</dbReference>
<evidence type="ECO:0000256" key="10">
    <source>
        <dbReference type="ARBA" id="ARBA00023065"/>
    </source>
</evidence>
<feature type="transmembrane region" description="Helical" evidence="14">
    <location>
        <begin position="44"/>
        <end position="77"/>
    </location>
</feature>
<evidence type="ECO:0000313" key="16">
    <source>
        <dbReference type="Proteomes" id="UP000480178"/>
    </source>
</evidence>
<accession>A0A6C0GPT5</accession>
<proteinExistence type="inferred from homology"/>
<feature type="transmembrane region" description="Helical" evidence="14">
    <location>
        <begin position="190"/>
        <end position="214"/>
    </location>
</feature>
<dbReference type="InterPro" id="IPR003667">
    <property type="entry name" value="NqrDE/RnfAE"/>
</dbReference>
<keyword evidence="16" id="KW-1185">Reference proteome</keyword>
<dbReference type="EMBL" id="CP048222">
    <property type="protein sequence ID" value="QHT70078.1"/>
    <property type="molecule type" value="Genomic_DNA"/>
</dbReference>
<evidence type="ECO:0000256" key="12">
    <source>
        <dbReference type="ARBA" id="ARBA00023136"/>
    </source>
</evidence>
<evidence type="ECO:0000256" key="7">
    <source>
        <dbReference type="ARBA" id="ARBA00022989"/>
    </source>
</evidence>
<reference evidence="15 16" key="1">
    <citation type="submission" date="2020-01" db="EMBL/GenBank/DDBJ databases">
        <authorList>
            <person name="Kim M.K."/>
        </authorList>
    </citation>
    <scope>NUCLEOTIDE SEQUENCE [LARGE SCALE GENOMIC DNA]</scope>
    <source>
        <strain evidence="15 16">172606-1</strain>
    </source>
</reference>
<dbReference type="Pfam" id="PF02508">
    <property type="entry name" value="Rnf-Nqr"/>
    <property type="match status" value="1"/>
</dbReference>
<dbReference type="GO" id="GO:0006814">
    <property type="term" value="P:sodium ion transport"/>
    <property type="evidence" value="ECO:0007669"/>
    <property type="project" value="UniProtKB-UniRule"/>
</dbReference>
<feature type="transmembrane region" description="Helical" evidence="14">
    <location>
        <begin position="89"/>
        <end position="108"/>
    </location>
</feature>
<evidence type="ECO:0000313" key="15">
    <source>
        <dbReference type="EMBL" id="QHT70078.1"/>
    </source>
</evidence>
<keyword evidence="2 14" id="KW-0813">Transport</keyword>
<sequence length="224" mass="24331">MSTQVEEKKAAPAVKEKSEGLFSQKNRKLLVDPLNSNNPITVQVLGICSALAVTIQIQTALVMALGLTFVTAFSNLFISLIRDSIPARIRIIVQLAIVSVWVIILDQFLRAYMYDVAKGLSVYVGLIITNCIVMGRLEAYAMANKPWPSFLDGIGNGLGYGAILLTVAFFRELFGSGSLLGYKVFAAAGLPFQGNGLMLLPAGACIIVGLIIWAQRAYNKHYEE</sequence>
<feature type="transmembrane region" description="Helical" evidence="14">
    <location>
        <begin position="149"/>
        <end position="170"/>
    </location>
</feature>
<evidence type="ECO:0000256" key="13">
    <source>
        <dbReference type="ARBA" id="ARBA00023201"/>
    </source>
</evidence>
<keyword evidence="10 14" id="KW-0406">Ion transport</keyword>
<dbReference type="EC" id="7.2.1.1" evidence="14"/>
<dbReference type="NCBIfam" id="NF006777">
    <property type="entry name" value="PRK09292.1"/>
    <property type="match status" value="1"/>
</dbReference>
<keyword evidence="7 14" id="KW-1133">Transmembrane helix</keyword>
<evidence type="ECO:0000256" key="8">
    <source>
        <dbReference type="ARBA" id="ARBA00023027"/>
    </source>
</evidence>
<evidence type="ECO:0000256" key="2">
    <source>
        <dbReference type="ARBA" id="ARBA00022448"/>
    </source>
</evidence>
<protein>
    <recommendedName>
        <fullName evidence="14">Na(+)-translocating NADH-quinone reductase subunit D</fullName>
        <shortName evidence="14">Na(+)-NQR subunit D</shortName>
        <shortName evidence="14">Na(+)-translocating NQR subunit D</shortName>
        <ecNumber evidence="14">7.2.1.1</ecNumber>
    </recommendedName>
    <alternativeName>
        <fullName evidence="14">NQR complex subunit D</fullName>
    </alternativeName>
    <alternativeName>
        <fullName evidence="14">NQR-1 subunit D</fullName>
    </alternativeName>
</protein>
<feature type="transmembrane region" description="Helical" evidence="14">
    <location>
        <begin position="120"/>
        <end position="137"/>
    </location>
</feature>
<comment type="subunit">
    <text evidence="14">Composed of six subunits; NqrA, NqrB, NqrC, NqrD, NqrE and NqrF.</text>
</comment>
<keyword evidence="8 14" id="KW-0520">NAD</keyword>
<dbReference type="AlphaFoldDB" id="A0A6C0GPT5"/>
<organism evidence="15 16">
    <name type="scientific">Rhodocytophaga rosea</name>
    <dbReference type="NCBI Taxonomy" id="2704465"/>
    <lineage>
        <taxon>Bacteria</taxon>
        <taxon>Pseudomonadati</taxon>
        <taxon>Bacteroidota</taxon>
        <taxon>Cytophagia</taxon>
        <taxon>Cytophagales</taxon>
        <taxon>Rhodocytophagaceae</taxon>
        <taxon>Rhodocytophaga</taxon>
    </lineage>
</organism>
<keyword evidence="11 14" id="KW-0830">Ubiquinone</keyword>
<evidence type="ECO:0000256" key="3">
    <source>
        <dbReference type="ARBA" id="ARBA00022475"/>
    </source>
</evidence>
<dbReference type="PANTHER" id="PTHR30586:SF1">
    <property type="entry name" value="NA(+)-TRANSLOCATING NADH-QUINONE REDUCTASE SUBUNIT D"/>
    <property type="match status" value="1"/>
</dbReference>
<keyword evidence="5 14" id="KW-0812">Transmembrane</keyword>
<evidence type="ECO:0000256" key="9">
    <source>
        <dbReference type="ARBA" id="ARBA00023053"/>
    </source>
</evidence>
<dbReference type="GO" id="GO:0012505">
    <property type="term" value="C:endomembrane system"/>
    <property type="evidence" value="ECO:0007669"/>
    <property type="project" value="UniProtKB-SubCell"/>
</dbReference>
<comment type="similarity">
    <text evidence="14">Belongs to the NqrDE/RnfAE family.</text>
</comment>
<comment type="catalytic activity">
    <reaction evidence="14">
        <text>a ubiquinone + n Na(+)(in) + NADH + H(+) = a ubiquinol + n Na(+)(out) + NAD(+)</text>
        <dbReference type="Rhea" id="RHEA:47748"/>
        <dbReference type="Rhea" id="RHEA-COMP:9565"/>
        <dbReference type="Rhea" id="RHEA-COMP:9566"/>
        <dbReference type="ChEBI" id="CHEBI:15378"/>
        <dbReference type="ChEBI" id="CHEBI:16389"/>
        <dbReference type="ChEBI" id="CHEBI:17976"/>
        <dbReference type="ChEBI" id="CHEBI:29101"/>
        <dbReference type="ChEBI" id="CHEBI:57540"/>
        <dbReference type="ChEBI" id="CHEBI:57945"/>
        <dbReference type="EC" id="7.2.1.1"/>
    </reaction>
</comment>
<dbReference type="KEGG" id="rhoz:GXP67_27245"/>
<evidence type="ECO:0000256" key="6">
    <source>
        <dbReference type="ARBA" id="ARBA00022967"/>
    </source>
</evidence>
<dbReference type="HAMAP" id="MF_00428">
    <property type="entry name" value="NqrD"/>
    <property type="match status" value="1"/>
</dbReference>
<keyword evidence="9 14" id="KW-0915">Sodium</keyword>
<comment type="subcellular location">
    <subcellularLocation>
        <location evidence="14">Cell membrane</location>
        <topology evidence="14">Multi-pass membrane protein</topology>
    </subcellularLocation>
    <subcellularLocation>
        <location evidence="1">Endomembrane system</location>
        <topology evidence="1">Multi-pass membrane protein</topology>
    </subcellularLocation>
</comment>
<keyword evidence="6 14" id="KW-1278">Translocase</keyword>
<evidence type="ECO:0000256" key="4">
    <source>
        <dbReference type="ARBA" id="ARBA00022519"/>
    </source>
</evidence>
<gene>
    <name evidence="14" type="primary">nqrD</name>
    <name evidence="15" type="ORF">GXP67_27245</name>
</gene>
<dbReference type="GO" id="GO:0016655">
    <property type="term" value="F:oxidoreductase activity, acting on NAD(P)H, quinone or similar compound as acceptor"/>
    <property type="evidence" value="ECO:0007669"/>
    <property type="project" value="UniProtKB-UniRule"/>
</dbReference>
<dbReference type="Proteomes" id="UP000480178">
    <property type="component" value="Chromosome"/>
</dbReference>
<keyword evidence="13 14" id="KW-0739">Sodium transport</keyword>